<name>A0A0F8YAM1_9ZZZZ</name>
<dbReference type="EMBL" id="LAZR01067655">
    <property type="protein sequence ID" value="KKK51154.1"/>
    <property type="molecule type" value="Genomic_DNA"/>
</dbReference>
<dbReference type="AlphaFoldDB" id="A0A0F8YAM1"/>
<accession>A0A0F8YAM1</accession>
<gene>
    <name evidence="2" type="ORF">LCGC14_3117780</name>
</gene>
<protein>
    <submittedName>
        <fullName evidence="2">Uncharacterized protein</fullName>
    </submittedName>
</protein>
<feature type="non-terminal residue" evidence="2">
    <location>
        <position position="66"/>
    </location>
</feature>
<reference evidence="2" key="1">
    <citation type="journal article" date="2015" name="Nature">
        <title>Complex archaea that bridge the gap between prokaryotes and eukaryotes.</title>
        <authorList>
            <person name="Spang A."/>
            <person name="Saw J.H."/>
            <person name="Jorgensen S.L."/>
            <person name="Zaremba-Niedzwiedzka K."/>
            <person name="Martijn J."/>
            <person name="Lind A.E."/>
            <person name="van Eijk R."/>
            <person name="Schleper C."/>
            <person name="Guy L."/>
            <person name="Ettema T.J."/>
        </authorList>
    </citation>
    <scope>NUCLEOTIDE SEQUENCE</scope>
</reference>
<comment type="caution">
    <text evidence="2">The sequence shown here is derived from an EMBL/GenBank/DDBJ whole genome shotgun (WGS) entry which is preliminary data.</text>
</comment>
<organism evidence="2">
    <name type="scientific">marine sediment metagenome</name>
    <dbReference type="NCBI Taxonomy" id="412755"/>
    <lineage>
        <taxon>unclassified sequences</taxon>
        <taxon>metagenomes</taxon>
        <taxon>ecological metagenomes</taxon>
    </lineage>
</organism>
<proteinExistence type="predicted"/>
<feature type="region of interest" description="Disordered" evidence="1">
    <location>
        <begin position="28"/>
        <end position="66"/>
    </location>
</feature>
<evidence type="ECO:0000256" key="1">
    <source>
        <dbReference type="SAM" id="MobiDB-lite"/>
    </source>
</evidence>
<evidence type="ECO:0000313" key="2">
    <source>
        <dbReference type="EMBL" id="KKK51154.1"/>
    </source>
</evidence>
<sequence>MGLKRVTGNNKKAQRLENVEIVSAIKGSNQANPRSGGTTLVFGQTTMTNTPAKSTENTGGMENSKK</sequence>